<dbReference type="Proteomes" id="UP000246114">
    <property type="component" value="Unassembled WGS sequence"/>
</dbReference>
<evidence type="ECO:0000313" key="4">
    <source>
        <dbReference type="Proteomes" id="UP000246114"/>
    </source>
</evidence>
<evidence type="ECO:0000259" key="1">
    <source>
        <dbReference type="Pfam" id="PF10979"/>
    </source>
</evidence>
<dbReference type="InterPro" id="IPR055592">
    <property type="entry name" value="DUF7168"/>
</dbReference>
<dbReference type="InterPro" id="IPR024498">
    <property type="entry name" value="DUF2786"/>
</dbReference>
<evidence type="ECO:0000313" key="3">
    <source>
        <dbReference type="EMBL" id="PWL55032.1"/>
    </source>
</evidence>
<dbReference type="EMBL" id="QAMZ01000014">
    <property type="protein sequence ID" value="PWL55032.1"/>
    <property type="molecule type" value="Genomic_DNA"/>
</dbReference>
<gene>
    <name evidence="3" type="ORF">DBY38_02705</name>
</gene>
<proteinExistence type="predicted"/>
<sequence>MLKVEQGEVIIKIKKLLALSKSTNKNEAQNAMLKAQQLLIKHKISLQEVESYEEENIEIEDLKTEQKFRGKSWKGNLAQVIANNFGCFLYYKTGNYKVHRVCFYGKQEDVIIANIMFEYAVKWINLEGNKLVKMMKQDKRRKHFDNIKNDYALGFITGLEERFRSQIKENEEWGLVLQKDQAVIDSYNSFSKGFGTISVNEKFNRHYKAYMQGEKDGKKFDITDKIENDGEEEFQLA</sequence>
<feature type="domain" description="DUF2786" evidence="1">
    <location>
        <begin position="9"/>
        <end position="45"/>
    </location>
</feature>
<reference evidence="3 4" key="1">
    <citation type="submission" date="2018-03" db="EMBL/GenBank/DDBJ databases">
        <title>The uncultured portion of the human microbiome is neutrally assembled.</title>
        <authorList>
            <person name="Jeraldo P."/>
            <person name="Boardman L."/>
            <person name="White B.A."/>
            <person name="Nelson H."/>
            <person name="Goldenfeld N."/>
            <person name="Chia N."/>
        </authorList>
    </citation>
    <scope>NUCLEOTIDE SEQUENCE [LARGE SCALE GENOMIC DNA]</scope>
    <source>
        <strain evidence="3">CIM:MAG 903</strain>
    </source>
</reference>
<dbReference type="Pfam" id="PF10979">
    <property type="entry name" value="DUF2786"/>
    <property type="match status" value="1"/>
</dbReference>
<dbReference type="Pfam" id="PF23771">
    <property type="entry name" value="DUF7168"/>
    <property type="match status" value="1"/>
</dbReference>
<evidence type="ECO:0000259" key="2">
    <source>
        <dbReference type="Pfam" id="PF23771"/>
    </source>
</evidence>
<comment type="caution">
    <text evidence="3">The sequence shown here is derived from an EMBL/GenBank/DDBJ whole genome shotgun (WGS) entry which is preliminary data.</text>
</comment>
<dbReference type="AlphaFoldDB" id="A0A316M917"/>
<feature type="domain" description="DUF7168" evidence="2">
    <location>
        <begin position="61"/>
        <end position="182"/>
    </location>
</feature>
<accession>A0A316M917</accession>
<organism evidence="3 4">
    <name type="scientific">Clostridium cadaveris</name>
    <dbReference type="NCBI Taxonomy" id="1529"/>
    <lineage>
        <taxon>Bacteria</taxon>
        <taxon>Bacillati</taxon>
        <taxon>Bacillota</taxon>
        <taxon>Clostridia</taxon>
        <taxon>Eubacteriales</taxon>
        <taxon>Clostridiaceae</taxon>
        <taxon>Clostridium</taxon>
    </lineage>
</organism>
<protein>
    <submittedName>
        <fullName evidence="3">Uncharacterized protein</fullName>
    </submittedName>
</protein>
<name>A0A316M917_9CLOT</name>